<organism evidence="9 10">
    <name type="scientific">Coffea canephora</name>
    <name type="common">Robusta coffee</name>
    <dbReference type="NCBI Taxonomy" id="49390"/>
    <lineage>
        <taxon>Eukaryota</taxon>
        <taxon>Viridiplantae</taxon>
        <taxon>Streptophyta</taxon>
        <taxon>Embryophyta</taxon>
        <taxon>Tracheophyta</taxon>
        <taxon>Spermatophyta</taxon>
        <taxon>Magnoliopsida</taxon>
        <taxon>eudicotyledons</taxon>
        <taxon>Gunneridae</taxon>
        <taxon>Pentapetalae</taxon>
        <taxon>asterids</taxon>
        <taxon>lamiids</taxon>
        <taxon>Gentianales</taxon>
        <taxon>Rubiaceae</taxon>
        <taxon>Ixoroideae</taxon>
        <taxon>Gardenieae complex</taxon>
        <taxon>Bertiereae - Coffeeae clade</taxon>
        <taxon>Coffeeae</taxon>
        <taxon>Coffea</taxon>
    </lineage>
</organism>
<evidence type="ECO:0000256" key="5">
    <source>
        <dbReference type="RuleBase" id="RU362110"/>
    </source>
</evidence>
<evidence type="ECO:0000256" key="4">
    <source>
        <dbReference type="ARBA" id="ARBA00062317"/>
    </source>
</evidence>
<protein>
    <submittedName>
        <fullName evidence="9">Uncharacterized protein</fullName>
    </submittedName>
</protein>
<dbReference type="AlphaFoldDB" id="A0A068UIB9"/>
<dbReference type="PROSITE" id="PS00609">
    <property type="entry name" value="GLYCOSYL_HYDROL_F32"/>
    <property type="match status" value="1"/>
</dbReference>
<dbReference type="PhylomeDB" id="A0A068UIB9"/>
<dbReference type="Gramene" id="CDP08275">
    <property type="protein sequence ID" value="CDP08275"/>
    <property type="gene ID" value="GSCOC_T00027054001"/>
</dbReference>
<dbReference type="InterPro" id="IPR018053">
    <property type="entry name" value="Glyco_hydro_32_AS"/>
</dbReference>
<feature type="signal peptide" evidence="6">
    <location>
        <begin position="1"/>
        <end position="24"/>
    </location>
</feature>
<dbReference type="OMA" id="WINDWRY"/>
<keyword evidence="2 5" id="KW-0378">Hydrolase</keyword>
<dbReference type="SUPFAM" id="SSF49899">
    <property type="entry name" value="Concanavalin A-like lectins/glucanases"/>
    <property type="match status" value="1"/>
</dbReference>
<dbReference type="InterPro" id="IPR001362">
    <property type="entry name" value="Glyco_hydro_32"/>
</dbReference>
<dbReference type="InterPro" id="IPR013148">
    <property type="entry name" value="Glyco_hydro_32_N"/>
</dbReference>
<dbReference type="CDD" id="cd18624">
    <property type="entry name" value="GH32_Fruct1-like"/>
    <property type="match status" value="1"/>
</dbReference>
<comment type="similarity">
    <text evidence="1 5">Belongs to the glycosyl hydrolase 32 family.</text>
</comment>
<evidence type="ECO:0000313" key="9">
    <source>
        <dbReference type="EMBL" id="CDP08275.1"/>
    </source>
</evidence>
<dbReference type="InterPro" id="IPR023296">
    <property type="entry name" value="Glyco_hydro_beta-prop_sf"/>
</dbReference>
<evidence type="ECO:0000256" key="3">
    <source>
        <dbReference type="ARBA" id="ARBA00023295"/>
    </source>
</evidence>
<feature type="domain" description="Glycosyl hydrolase family 32 N-terminal" evidence="7">
    <location>
        <begin position="45"/>
        <end position="360"/>
    </location>
</feature>
<dbReference type="SUPFAM" id="SSF75005">
    <property type="entry name" value="Arabinanase/levansucrase/invertase"/>
    <property type="match status" value="1"/>
</dbReference>
<proteinExistence type="inferred from homology"/>
<dbReference type="InterPro" id="IPR050551">
    <property type="entry name" value="Fructan_Metab_Enzymes"/>
</dbReference>
<keyword evidence="3 5" id="KW-0326">Glycosidase</keyword>
<dbReference type="GO" id="GO:0004553">
    <property type="term" value="F:hydrolase activity, hydrolyzing O-glycosyl compounds"/>
    <property type="evidence" value="ECO:0007669"/>
    <property type="project" value="InterPro"/>
</dbReference>
<dbReference type="Proteomes" id="UP000295252">
    <property type="component" value="Chromosome X"/>
</dbReference>
<evidence type="ECO:0000256" key="6">
    <source>
        <dbReference type="SAM" id="SignalP"/>
    </source>
</evidence>
<dbReference type="InterPro" id="IPR013320">
    <property type="entry name" value="ConA-like_dom_sf"/>
</dbReference>
<dbReference type="FunFam" id="2.115.10.20:FF:000001">
    <property type="entry name" value="Beta-fructofuranosidase, insoluble isoenzyme CWINV1"/>
    <property type="match status" value="1"/>
</dbReference>
<evidence type="ECO:0000259" key="8">
    <source>
        <dbReference type="Pfam" id="PF08244"/>
    </source>
</evidence>
<dbReference type="SMR" id="A0A068UIB9"/>
<evidence type="ECO:0000313" key="10">
    <source>
        <dbReference type="Proteomes" id="UP000295252"/>
    </source>
</evidence>
<dbReference type="Pfam" id="PF00251">
    <property type="entry name" value="Glyco_hydro_32N"/>
    <property type="match status" value="1"/>
</dbReference>
<name>A0A068UIB9_COFCA</name>
<evidence type="ECO:0000256" key="2">
    <source>
        <dbReference type="ARBA" id="ARBA00022801"/>
    </source>
</evidence>
<dbReference type="InterPro" id="IPR013189">
    <property type="entry name" value="Glyco_hydro_32_C"/>
</dbReference>
<dbReference type="Gene3D" id="2.115.10.20">
    <property type="entry name" value="Glycosyl hydrolase domain, family 43"/>
    <property type="match status" value="1"/>
</dbReference>
<dbReference type="SMART" id="SM00640">
    <property type="entry name" value="Glyco_32"/>
    <property type="match status" value="1"/>
</dbReference>
<reference evidence="10" key="1">
    <citation type="journal article" date="2014" name="Science">
        <title>The coffee genome provides insight into the convergent evolution of caffeine biosynthesis.</title>
        <authorList>
            <person name="Denoeud F."/>
            <person name="Carretero-Paulet L."/>
            <person name="Dereeper A."/>
            <person name="Droc G."/>
            <person name="Guyot R."/>
            <person name="Pietrella M."/>
            <person name="Zheng C."/>
            <person name="Alberti A."/>
            <person name="Anthony F."/>
            <person name="Aprea G."/>
            <person name="Aury J.M."/>
            <person name="Bento P."/>
            <person name="Bernard M."/>
            <person name="Bocs S."/>
            <person name="Campa C."/>
            <person name="Cenci A."/>
            <person name="Combes M.C."/>
            <person name="Crouzillat D."/>
            <person name="Da Silva C."/>
            <person name="Daddiego L."/>
            <person name="De Bellis F."/>
            <person name="Dussert S."/>
            <person name="Garsmeur O."/>
            <person name="Gayraud T."/>
            <person name="Guignon V."/>
            <person name="Jahn K."/>
            <person name="Jamilloux V."/>
            <person name="Joet T."/>
            <person name="Labadie K."/>
            <person name="Lan T."/>
            <person name="Leclercq J."/>
            <person name="Lepelley M."/>
            <person name="Leroy T."/>
            <person name="Li L.T."/>
            <person name="Librado P."/>
            <person name="Lopez L."/>
            <person name="Munoz A."/>
            <person name="Noel B."/>
            <person name="Pallavicini A."/>
            <person name="Perrotta G."/>
            <person name="Poncet V."/>
            <person name="Pot D."/>
            <person name="Priyono X."/>
            <person name="Rigoreau M."/>
            <person name="Rouard M."/>
            <person name="Rozas J."/>
            <person name="Tranchant-Dubreuil C."/>
            <person name="VanBuren R."/>
            <person name="Zhang Q."/>
            <person name="Andrade A.C."/>
            <person name="Argout X."/>
            <person name="Bertrand B."/>
            <person name="de Kochko A."/>
            <person name="Graziosi G."/>
            <person name="Henry R.J."/>
            <person name="Jayarama X."/>
            <person name="Ming R."/>
            <person name="Nagai C."/>
            <person name="Rounsley S."/>
            <person name="Sankoff D."/>
            <person name="Giuliano G."/>
            <person name="Albert V.A."/>
            <person name="Wincker P."/>
            <person name="Lashermes P."/>
        </authorList>
    </citation>
    <scope>NUCLEOTIDE SEQUENCE [LARGE SCALE GENOMIC DNA]</scope>
    <source>
        <strain evidence="10">cv. DH200-94</strain>
    </source>
</reference>
<dbReference type="STRING" id="49390.A0A068UIB9"/>
<dbReference type="FunFam" id="2.60.120.560:FF:000002">
    <property type="entry name" value="Beta-fructofuranosidase, insoluble isoenzyme CWINV1"/>
    <property type="match status" value="1"/>
</dbReference>
<evidence type="ECO:0000256" key="1">
    <source>
        <dbReference type="ARBA" id="ARBA00009902"/>
    </source>
</evidence>
<dbReference type="Gene3D" id="2.60.120.560">
    <property type="entry name" value="Exo-inulinase, domain 1"/>
    <property type="match status" value="1"/>
</dbReference>
<dbReference type="GO" id="GO:0005975">
    <property type="term" value="P:carbohydrate metabolic process"/>
    <property type="evidence" value="ECO:0007669"/>
    <property type="project" value="InterPro"/>
</dbReference>
<feature type="domain" description="Glycosyl hydrolase family 32 C-terminal" evidence="8">
    <location>
        <begin position="363"/>
        <end position="555"/>
    </location>
</feature>
<dbReference type="Pfam" id="PF08244">
    <property type="entry name" value="Glyco_hydro_32C"/>
    <property type="match status" value="1"/>
</dbReference>
<gene>
    <name evidence="9" type="ORF">GSCOC_T00027054001</name>
</gene>
<feature type="chain" id="PRO_5001657995" evidence="6">
    <location>
        <begin position="25"/>
        <end position="575"/>
    </location>
</feature>
<sequence length="575" mass="65548">MEGSLIWILVVHILVIAYQGEVGASERIQKDFQYNPKQPYRTAYHFQPSKNWMNDPNGPMYYKGIYHLFYQYNPYAAVWGNITWGHAVSHNLIDWIDLEHAIEPTEPYDINGCWSGSATMLPGGNPVILYTGADFKNRQVQNLAEPKNPSDPYLKEWIKAKNNPLMTPINGIDPQFFRDPTTAWQGPDKRWRVVVGSQIDGHGTALLYRSKDFVTWTKSEKPLHFSNKTKMWECPDFYPVIVSRRNGLDTSVHSKNSKHVLKASFDDQDYYIIGTYNPETDKFIPDVDFMESYLKLRYDYGIFYASKTFYDSAKRRRILWGWVTEADDKLDDIKKGWSGLQSIPRSIVLDKNGKQLTQWPIKEIERLRRKEVSLQNKGVKGGTAFEITGITASQADVEVSFHLPNLHDAELMHPEKVDPKILCSEKNASAKGVIGPFGLMVLASKNLTERTAVFFRVFKSHDDKYAVLMCSDQTRSSLRKEVNKSSFGAFVDVDPKENISLRSLIDHSIVESFGGGGKTCITSRVYPELAVGQEAHLYVFNYGTKSVTISNLHGWSMGRAKIFPAHGKRMFPIPN</sequence>
<keyword evidence="6" id="KW-0732">Signal</keyword>
<dbReference type="EMBL" id="HG739115">
    <property type="protein sequence ID" value="CDP08275.1"/>
    <property type="molecule type" value="Genomic_DNA"/>
</dbReference>
<keyword evidence="10" id="KW-1185">Reference proteome</keyword>
<dbReference type="InParanoid" id="A0A068UIB9"/>
<dbReference type="PANTHER" id="PTHR31953">
    <property type="entry name" value="BETA-FRUCTOFURANOSIDASE, INSOLUBLE ISOENZYME CWINV1-RELATED"/>
    <property type="match status" value="1"/>
</dbReference>
<evidence type="ECO:0000259" key="7">
    <source>
        <dbReference type="Pfam" id="PF00251"/>
    </source>
</evidence>
<comment type="subunit">
    <text evidence="4">May be present in two forms, a 70 kDa monomer and a heterodimer of the 30 kDa and 38 kDa subunits. The ratio of the levels of the two forms within cells appears to be regulated developmentally.</text>
</comment>
<dbReference type="OrthoDB" id="202537at2759"/>
<accession>A0A068UIB9</accession>